<dbReference type="Proteomes" id="UP000693970">
    <property type="component" value="Unassembled WGS sequence"/>
</dbReference>
<feature type="region of interest" description="Disordered" evidence="1">
    <location>
        <begin position="322"/>
        <end position="354"/>
    </location>
</feature>
<dbReference type="EMBL" id="JAGRRH010000013">
    <property type="protein sequence ID" value="KAG7361324.1"/>
    <property type="molecule type" value="Genomic_DNA"/>
</dbReference>
<evidence type="ECO:0000313" key="2">
    <source>
        <dbReference type="EMBL" id="KAG7361324.1"/>
    </source>
</evidence>
<protein>
    <submittedName>
        <fullName evidence="2">Uncharacterized protein</fullName>
    </submittedName>
</protein>
<reference evidence="2" key="2">
    <citation type="submission" date="2021-04" db="EMBL/GenBank/DDBJ databases">
        <authorList>
            <person name="Podell S."/>
        </authorList>
    </citation>
    <scope>NUCLEOTIDE SEQUENCE</scope>
    <source>
        <strain evidence="2">Hildebrandi</strain>
    </source>
</reference>
<feature type="compositionally biased region" description="Polar residues" evidence="1">
    <location>
        <begin position="136"/>
        <end position="155"/>
    </location>
</feature>
<accession>A0A9K3LF54</accession>
<organism evidence="2 3">
    <name type="scientific">Nitzschia inconspicua</name>
    <dbReference type="NCBI Taxonomy" id="303405"/>
    <lineage>
        <taxon>Eukaryota</taxon>
        <taxon>Sar</taxon>
        <taxon>Stramenopiles</taxon>
        <taxon>Ochrophyta</taxon>
        <taxon>Bacillariophyta</taxon>
        <taxon>Bacillariophyceae</taxon>
        <taxon>Bacillariophycidae</taxon>
        <taxon>Bacillariales</taxon>
        <taxon>Bacillariaceae</taxon>
        <taxon>Nitzschia</taxon>
    </lineage>
</organism>
<comment type="caution">
    <text evidence="2">The sequence shown here is derived from an EMBL/GenBank/DDBJ whole genome shotgun (WGS) entry which is preliminary data.</text>
</comment>
<feature type="compositionally biased region" description="Acidic residues" evidence="1">
    <location>
        <begin position="340"/>
        <end position="354"/>
    </location>
</feature>
<feature type="region of interest" description="Disordered" evidence="1">
    <location>
        <begin position="136"/>
        <end position="167"/>
    </location>
</feature>
<gene>
    <name evidence="2" type="ORF">IV203_036424</name>
</gene>
<feature type="region of interest" description="Disordered" evidence="1">
    <location>
        <begin position="252"/>
        <end position="293"/>
    </location>
</feature>
<feature type="compositionally biased region" description="Polar residues" evidence="1">
    <location>
        <begin position="253"/>
        <end position="263"/>
    </location>
</feature>
<evidence type="ECO:0000256" key="1">
    <source>
        <dbReference type="SAM" id="MobiDB-lite"/>
    </source>
</evidence>
<reference evidence="2" key="1">
    <citation type="journal article" date="2021" name="Sci. Rep.">
        <title>Diploid genomic architecture of Nitzschia inconspicua, an elite biomass production diatom.</title>
        <authorList>
            <person name="Oliver A."/>
            <person name="Podell S."/>
            <person name="Pinowska A."/>
            <person name="Traller J.C."/>
            <person name="Smith S.R."/>
            <person name="McClure R."/>
            <person name="Beliaev A."/>
            <person name="Bohutskyi P."/>
            <person name="Hill E.A."/>
            <person name="Rabines A."/>
            <person name="Zheng H."/>
            <person name="Allen L.Z."/>
            <person name="Kuo A."/>
            <person name="Grigoriev I.V."/>
            <person name="Allen A.E."/>
            <person name="Hazlebeck D."/>
            <person name="Allen E.E."/>
        </authorList>
    </citation>
    <scope>NUCLEOTIDE SEQUENCE</scope>
    <source>
        <strain evidence="2">Hildebrandi</strain>
    </source>
</reference>
<name>A0A9K3LF54_9STRA</name>
<dbReference type="AlphaFoldDB" id="A0A9K3LF54"/>
<sequence length="385" mass="42457">MVKKFSRAIRGTSFRKTFDGRLGTKRSSFKRVGGIECSDGSFDEESLPLVAQIPPIGIGGSFDEENLPLVAQIQPVDIGGSVDGRTLPLVAQIPPVEKGVHDYESELESLSDILGGPYQPRNQALELKVGTVSASGDVTSQGVSGKQANERNVPNTMHKDPDSCDGEDTITEQEIQSFIADYGDLDDQEETESTSRTSAQSWKRQIKHLLKPKKNSETRKDCVLTKVEAYPKQDDRELLECGGNAVVIHFETQESSDPKSQQPVREFADDKSDSEYESDSEDEETVVDIKHETKARPGRARRWRKVANALIRGISRPKLGARKRSRFDDLSTDSSTSSEMDMDFSTDDESDGGTAEFLEEIVPETDHGNICFPFDCGCIGRLSAI</sequence>
<evidence type="ECO:0000313" key="3">
    <source>
        <dbReference type="Proteomes" id="UP000693970"/>
    </source>
</evidence>
<feature type="compositionally biased region" description="Acidic residues" evidence="1">
    <location>
        <begin position="275"/>
        <end position="286"/>
    </location>
</feature>
<proteinExistence type="predicted"/>
<keyword evidence="3" id="KW-1185">Reference proteome</keyword>